<organism evidence="2 3">
    <name type="scientific">Methanophagales virus PBV300</name>
    <dbReference type="NCBI Taxonomy" id="2987731"/>
    <lineage>
        <taxon>Viruses</taxon>
        <taxon>Adnaviria</taxon>
        <taxon>Zilligvirae</taxon>
        <taxon>Taleaviricota</taxon>
        <taxon>Tokiviricetes</taxon>
        <taxon>Maximonvirales</taxon>
        <taxon>Ahmunviridae</taxon>
        <taxon>Yumkaaxvirus</taxon>
        <taxon>Yumkaaxvirus pescaderoense</taxon>
    </lineage>
</organism>
<gene>
    <name evidence="2" type="ORF">JBCDKDKM_00040</name>
</gene>
<dbReference type="EMBL" id="OP413840">
    <property type="protein sequence ID" value="UYL65002.1"/>
    <property type="molecule type" value="Genomic_DNA"/>
</dbReference>
<reference evidence="2 3" key="1">
    <citation type="submission" date="2022-09" db="EMBL/GenBank/DDBJ databases">
        <title>Evolutionary Diversification of Methanotrophic Ca. Methanophagales (ANME-1) and Their Expansive Virome.</title>
        <authorList>
            <person name="Laso-Perez R."/>
            <person name="Wu F."/>
            <person name="Cremiere A."/>
            <person name="Speth D.R."/>
            <person name="Magyar J.S."/>
            <person name="Krupovic M."/>
            <person name="Orphan V.J."/>
        </authorList>
    </citation>
    <scope>NUCLEOTIDE SEQUENCE [LARGE SCALE GENOMIC DNA]</scope>
    <source>
        <strain evidence="2">PBV300</strain>
    </source>
</reference>
<proteinExistence type="predicted"/>
<keyword evidence="3" id="KW-1185">Reference proteome</keyword>
<protein>
    <submittedName>
        <fullName evidence="2">Uncharacterized protein</fullName>
    </submittedName>
</protein>
<evidence type="ECO:0000313" key="2">
    <source>
        <dbReference type="EMBL" id="UYL65002.1"/>
    </source>
</evidence>
<sequence>MGEDFGKILEKIRDIGKGFLLENIVKRLEDIHLSLIEMRREARFLERQDLIDEINEMERKVMLLRNMLEDERMAKTREVEEKKVEKEKNRSGKR</sequence>
<dbReference type="Proteomes" id="UP001156320">
    <property type="component" value="Segment"/>
</dbReference>
<evidence type="ECO:0000256" key="1">
    <source>
        <dbReference type="SAM" id="MobiDB-lite"/>
    </source>
</evidence>
<name>A0ABY6GM66_9VIRU</name>
<accession>A0ABY6GM66</accession>
<feature type="region of interest" description="Disordered" evidence="1">
    <location>
        <begin position="75"/>
        <end position="94"/>
    </location>
</feature>
<evidence type="ECO:0000313" key="3">
    <source>
        <dbReference type="Proteomes" id="UP001156320"/>
    </source>
</evidence>